<gene>
    <name evidence="2" type="ORF">JIN87_05835</name>
</gene>
<keyword evidence="3" id="KW-1185">Reference proteome</keyword>
<name>A0A934VQ05_9BACT</name>
<feature type="domain" description="HDOD" evidence="1">
    <location>
        <begin position="20"/>
        <end position="214"/>
    </location>
</feature>
<proteinExistence type="predicted"/>
<dbReference type="Pfam" id="PF08668">
    <property type="entry name" value="HDOD"/>
    <property type="match status" value="1"/>
</dbReference>
<dbReference type="PANTHER" id="PTHR33525:SF6">
    <property type="entry name" value="HDOD DOMAIN-CONTAINING PROTEIN"/>
    <property type="match status" value="1"/>
</dbReference>
<dbReference type="PROSITE" id="PS51833">
    <property type="entry name" value="HDOD"/>
    <property type="match status" value="1"/>
</dbReference>
<dbReference type="PANTHER" id="PTHR33525">
    <property type="match status" value="1"/>
</dbReference>
<organism evidence="2 3">
    <name type="scientific">Pelagicoccus mobilis</name>
    <dbReference type="NCBI Taxonomy" id="415221"/>
    <lineage>
        <taxon>Bacteria</taxon>
        <taxon>Pseudomonadati</taxon>
        <taxon>Verrucomicrobiota</taxon>
        <taxon>Opitutia</taxon>
        <taxon>Puniceicoccales</taxon>
        <taxon>Pelagicoccaceae</taxon>
        <taxon>Pelagicoccus</taxon>
    </lineage>
</organism>
<dbReference type="InterPro" id="IPR052340">
    <property type="entry name" value="RNase_Y/CdgJ"/>
</dbReference>
<reference evidence="2" key="1">
    <citation type="submission" date="2021-01" db="EMBL/GenBank/DDBJ databases">
        <title>Modified the classification status of verrucomicrobia.</title>
        <authorList>
            <person name="Feng X."/>
        </authorList>
    </citation>
    <scope>NUCLEOTIDE SEQUENCE</scope>
    <source>
        <strain evidence="2">KCTC 13126</strain>
    </source>
</reference>
<dbReference type="AlphaFoldDB" id="A0A934VQ05"/>
<evidence type="ECO:0000313" key="2">
    <source>
        <dbReference type="EMBL" id="MBK1876380.1"/>
    </source>
</evidence>
<dbReference type="SUPFAM" id="SSF109604">
    <property type="entry name" value="HD-domain/PDEase-like"/>
    <property type="match status" value="1"/>
</dbReference>
<accession>A0A934VQ05</accession>
<comment type="caution">
    <text evidence="2">The sequence shown here is derived from an EMBL/GenBank/DDBJ whole genome shotgun (WGS) entry which is preliminary data.</text>
</comment>
<dbReference type="InterPro" id="IPR013976">
    <property type="entry name" value="HDOD"/>
</dbReference>
<dbReference type="RefSeq" id="WP_200354594.1">
    <property type="nucleotide sequence ID" value="NZ_JAENIL010000008.1"/>
</dbReference>
<dbReference type="Gene3D" id="1.10.3210.10">
    <property type="entry name" value="Hypothetical protein af1432"/>
    <property type="match status" value="1"/>
</dbReference>
<evidence type="ECO:0000313" key="3">
    <source>
        <dbReference type="Proteomes" id="UP000617628"/>
    </source>
</evidence>
<dbReference type="EMBL" id="JAENIL010000008">
    <property type="protein sequence ID" value="MBK1876380.1"/>
    <property type="molecule type" value="Genomic_DNA"/>
</dbReference>
<dbReference type="Proteomes" id="UP000617628">
    <property type="component" value="Unassembled WGS sequence"/>
</dbReference>
<sequence>MTEYPYQISPVEMKAAALKMPASPEIFVKLGRLLKDKDTEMSDVLGLVQRDPTLVAQVFRIANTAYFNTGDPVENLEEGINRIGFQELHRVIGVASISGVFKYWNLAYKVSGDVIWHNALATGLAMEELAAVNGEDRSDAYTAGVLKSLGKLLIDNCAKTHSKPPIFDTDSGTPVLMWEESVFGTTNPKMADFVMESWSFPEMQLAAIRFQYQPELAPEGSRYARMLNIASGIAEKLGKPVPGESSYWEMEESAFAEAGLDAGDIKSVTGRSSEKLKRLLKALGE</sequence>
<evidence type="ECO:0000259" key="1">
    <source>
        <dbReference type="PROSITE" id="PS51833"/>
    </source>
</evidence>
<protein>
    <submittedName>
        <fullName evidence="2">HDOD domain-containing protein</fullName>
    </submittedName>
</protein>